<keyword evidence="1" id="KW-1133">Transmembrane helix</keyword>
<evidence type="ECO:0000313" key="3">
    <source>
        <dbReference type="Proteomes" id="UP000027647"/>
    </source>
</evidence>
<dbReference type="PANTHER" id="PTHR48090">
    <property type="entry name" value="UNDECAPRENYL-PHOSPHATE 4-DEOXY-4-FORMAMIDO-L-ARABINOSE TRANSFERASE-RELATED"/>
    <property type="match status" value="1"/>
</dbReference>
<dbReference type="eggNOG" id="COG1216">
    <property type="taxonomic scope" value="Bacteria"/>
</dbReference>
<proteinExistence type="predicted"/>
<feature type="transmembrane region" description="Helical" evidence="1">
    <location>
        <begin position="437"/>
        <end position="468"/>
    </location>
</feature>
<keyword evidence="1" id="KW-0812">Transmembrane</keyword>
<name>A0A074MF14_ERYLO</name>
<sequence length="788" mass="85293">MTGAGHLDDADWEVPSHEAAIYAAKAHKYALVIPVINEGERIRCQLARIRAADLRVDVIVADGGSTDGSLDPDFVETVGVRAVLTKTGPGKLSAQLRMAYAWCLREGYAGIVTIDGNGKDGVEAVADFIAKLDAGCDYVQGSRYLPGGEAENTPLERTIANRLIHAPILSLAGRHLFTDTTNGFRAYSARYLAHPDVRPFRDQFEVYNLLFYLTVRAGQLGLKVDHVPVIRRYPDSGKVPTKIGGFGSKLALLGETVTAATGGYTPDKSTVKYASLAWPAFISAAVLLPLLFSVIAAPDYSPDSWALYELSKTVFSDFYRFNHLRSFTSVSEYSSAFAPLWPTLIAMVDATLGTGARTGLYLAFLSYFAFALLSESLGRQITGTRWVGLTAAMVLLLGPSMVWDELEAGRTIPLQLLLYAGVLKGLLPGNKISALRAAVVGFVAGLAVMNRFDAAFLPVFVAVILLWITRNPARVALALVASIVALSPWIAYSLTTFGTVFATDNSAVATTLDTRAFVTDWWPEPQPDWSDDPVSWALKVIGNSGQWAMNAASLLLSPFGAAIGLAVGCVGGAQILCARAPGAPAKAKLSEPFWTLVLFVFALAAMMLPQVVTGYLEYRYYSGLFWAGLLVIAAWQIARGRTQRQRQFYAHCPAILIGVWIAGFAVVQALGGVYRVNPGDQNWAQFEADVQVAELERCVASDPSARILVIGDDEFAAKAGALASLKTMMHPRNMAEGRLDEKARAAFFETWDVEYVIFRGNRPGDAIGRFPDFAQVPDCDAALFQRVP</sequence>
<reference evidence="2 3" key="1">
    <citation type="submission" date="2014-04" db="EMBL/GenBank/DDBJ databases">
        <title>A comprehensive comparison of genomes of Erythrobacter spp. strains.</title>
        <authorList>
            <person name="Zheng Q."/>
        </authorList>
    </citation>
    <scope>NUCLEOTIDE SEQUENCE [LARGE SCALE GENOMIC DNA]</scope>
    <source>
        <strain evidence="2 3">DSM 6997</strain>
    </source>
</reference>
<dbReference type="AlphaFoldDB" id="A0A074MF14"/>
<dbReference type="CDD" id="cd04179">
    <property type="entry name" value="DPM_DPG-synthase_like"/>
    <property type="match status" value="1"/>
</dbReference>
<feature type="transmembrane region" description="Helical" evidence="1">
    <location>
        <begin position="618"/>
        <end position="638"/>
    </location>
</feature>
<organism evidence="2 3">
    <name type="scientific">Erythrobacter longus</name>
    <dbReference type="NCBI Taxonomy" id="1044"/>
    <lineage>
        <taxon>Bacteria</taxon>
        <taxon>Pseudomonadati</taxon>
        <taxon>Pseudomonadota</taxon>
        <taxon>Alphaproteobacteria</taxon>
        <taxon>Sphingomonadales</taxon>
        <taxon>Erythrobacteraceae</taxon>
        <taxon>Erythrobacter/Porphyrobacter group</taxon>
        <taxon>Erythrobacter</taxon>
    </lineage>
</organism>
<feature type="transmembrane region" description="Helical" evidence="1">
    <location>
        <begin position="276"/>
        <end position="297"/>
    </location>
</feature>
<dbReference type="InterPro" id="IPR029044">
    <property type="entry name" value="Nucleotide-diphossugar_trans"/>
</dbReference>
<evidence type="ECO:0008006" key="4">
    <source>
        <dbReference type="Google" id="ProtNLM"/>
    </source>
</evidence>
<dbReference type="Proteomes" id="UP000027647">
    <property type="component" value="Unassembled WGS sequence"/>
</dbReference>
<keyword evidence="1" id="KW-0472">Membrane</keyword>
<evidence type="ECO:0000313" key="2">
    <source>
        <dbReference type="EMBL" id="KEO92039.1"/>
    </source>
</evidence>
<evidence type="ECO:0000256" key="1">
    <source>
        <dbReference type="SAM" id="Phobius"/>
    </source>
</evidence>
<feature type="transmembrane region" description="Helical" evidence="1">
    <location>
        <begin position="386"/>
        <end position="403"/>
    </location>
</feature>
<accession>A0A074MF14</accession>
<dbReference type="InterPro" id="IPR050256">
    <property type="entry name" value="Glycosyltransferase_2"/>
</dbReference>
<comment type="caution">
    <text evidence="2">The sequence shown here is derived from an EMBL/GenBank/DDBJ whole genome shotgun (WGS) entry which is preliminary data.</text>
</comment>
<gene>
    <name evidence="2" type="ORF">EH31_05040</name>
</gene>
<feature type="transmembrane region" description="Helical" evidence="1">
    <location>
        <begin position="475"/>
        <end position="492"/>
    </location>
</feature>
<feature type="transmembrane region" description="Helical" evidence="1">
    <location>
        <begin position="593"/>
        <end position="612"/>
    </location>
</feature>
<feature type="transmembrane region" description="Helical" evidence="1">
    <location>
        <begin position="358"/>
        <end position="374"/>
    </location>
</feature>
<feature type="transmembrane region" description="Helical" evidence="1">
    <location>
        <begin position="559"/>
        <end position="581"/>
    </location>
</feature>
<keyword evidence="3" id="KW-1185">Reference proteome</keyword>
<protein>
    <recommendedName>
        <fullName evidence="4">Glycosyltransferase 2-like domain-containing protein</fullName>
    </recommendedName>
</protein>
<dbReference type="EMBL" id="JMIW01000001">
    <property type="protein sequence ID" value="KEO92039.1"/>
    <property type="molecule type" value="Genomic_DNA"/>
</dbReference>
<dbReference type="STRING" id="1044.EH31_05040"/>
<dbReference type="SUPFAM" id="SSF53448">
    <property type="entry name" value="Nucleotide-diphospho-sugar transferases"/>
    <property type="match status" value="1"/>
</dbReference>
<dbReference type="RefSeq" id="WP_199796995.1">
    <property type="nucleotide sequence ID" value="NZ_JMIW01000001.1"/>
</dbReference>
<feature type="transmembrane region" description="Helical" evidence="1">
    <location>
        <begin position="650"/>
        <end position="674"/>
    </location>
</feature>
<dbReference type="Gene3D" id="3.90.550.10">
    <property type="entry name" value="Spore Coat Polysaccharide Biosynthesis Protein SpsA, Chain A"/>
    <property type="match status" value="1"/>
</dbReference>